<feature type="compositionally biased region" description="Basic and acidic residues" evidence="1">
    <location>
        <begin position="354"/>
        <end position="365"/>
    </location>
</feature>
<name>A0A2H3J687_WOLCO</name>
<feature type="compositionally biased region" description="Low complexity" evidence="1">
    <location>
        <begin position="560"/>
        <end position="572"/>
    </location>
</feature>
<feature type="compositionally biased region" description="Polar residues" evidence="1">
    <location>
        <begin position="510"/>
        <end position="521"/>
    </location>
</feature>
<dbReference type="EMBL" id="KB467831">
    <property type="protein sequence ID" value="PCH34269.1"/>
    <property type="molecule type" value="Genomic_DNA"/>
</dbReference>
<feature type="transmembrane region" description="Helical" evidence="2">
    <location>
        <begin position="53"/>
        <end position="80"/>
    </location>
</feature>
<accession>A0A2H3J687</accession>
<keyword evidence="2" id="KW-1133">Transmembrane helix</keyword>
<dbReference type="Proteomes" id="UP000218811">
    <property type="component" value="Unassembled WGS sequence"/>
</dbReference>
<feature type="region of interest" description="Disordered" evidence="1">
    <location>
        <begin position="299"/>
        <end position="572"/>
    </location>
</feature>
<keyword evidence="2" id="KW-0472">Membrane</keyword>
<reference evidence="3 4" key="1">
    <citation type="journal article" date="2012" name="Science">
        <title>The Paleozoic origin of enzymatic lignin decomposition reconstructed from 31 fungal genomes.</title>
        <authorList>
            <person name="Floudas D."/>
            <person name="Binder M."/>
            <person name="Riley R."/>
            <person name="Barry K."/>
            <person name="Blanchette R.A."/>
            <person name="Henrissat B."/>
            <person name="Martinez A.T."/>
            <person name="Otillar R."/>
            <person name="Spatafora J.W."/>
            <person name="Yadav J.S."/>
            <person name="Aerts A."/>
            <person name="Benoit I."/>
            <person name="Boyd A."/>
            <person name="Carlson A."/>
            <person name="Copeland A."/>
            <person name="Coutinho P.M."/>
            <person name="de Vries R.P."/>
            <person name="Ferreira P."/>
            <person name="Findley K."/>
            <person name="Foster B."/>
            <person name="Gaskell J."/>
            <person name="Glotzer D."/>
            <person name="Gorecki P."/>
            <person name="Heitman J."/>
            <person name="Hesse C."/>
            <person name="Hori C."/>
            <person name="Igarashi K."/>
            <person name="Jurgens J.A."/>
            <person name="Kallen N."/>
            <person name="Kersten P."/>
            <person name="Kohler A."/>
            <person name="Kuees U."/>
            <person name="Kumar T.K.A."/>
            <person name="Kuo A."/>
            <person name="LaButti K."/>
            <person name="Larrondo L.F."/>
            <person name="Lindquist E."/>
            <person name="Ling A."/>
            <person name="Lombard V."/>
            <person name="Lucas S."/>
            <person name="Lundell T."/>
            <person name="Martin R."/>
            <person name="McLaughlin D.J."/>
            <person name="Morgenstern I."/>
            <person name="Morin E."/>
            <person name="Murat C."/>
            <person name="Nagy L.G."/>
            <person name="Nolan M."/>
            <person name="Ohm R.A."/>
            <person name="Patyshakuliyeva A."/>
            <person name="Rokas A."/>
            <person name="Ruiz-Duenas F.J."/>
            <person name="Sabat G."/>
            <person name="Salamov A."/>
            <person name="Samejima M."/>
            <person name="Schmutz J."/>
            <person name="Slot J.C."/>
            <person name="St John F."/>
            <person name="Stenlid J."/>
            <person name="Sun H."/>
            <person name="Sun S."/>
            <person name="Syed K."/>
            <person name="Tsang A."/>
            <person name="Wiebenga A."/>
            <person name="Young D."/>
            <person name="Pisabarro A."/>
            <person name="Eastwood D.C."/>
            <person name="Martin F."/>
            <person name="Cullen D."/>
            <person name="Grigoriev I.V."/>
            <person name="Hibbett D.S."/>
        </authorList>
    </citation>
    <scope>NUCLEOTIDE SEQUENCE [LARGE SCALE GENOMIC DNA]</scope>
    <source>
        <strain evidence="3 4">MD-104</strain>
    </source>
</reference>
<proteinExistence type="predicted"/>
<keyword evidence="2" id="KW-0812">Transmembrane</keyword>
<evidence type="ECO:0000313" key="4">
    <source>
        <dbReference type="Proteomes" id="UP000218811"/>
    </source>
</evidence>
<evidence type="ECO:0000256" key="1">
    <source>
        <dbReference type="SAM" id="MobiDB-lite"/>
    </source>
</evidence>
<feature type="compositionally biased region" description="Polar residues" evidence="1">
    <location>
        <begin position="303"/>
        <end position="317"/>
    </location>
</feature>
<keyword evidence="4" id="KW-1185">Reference proteome</keyword>
<gene>
    <name evidence="3" type="ORF">WOLCODRAFT_135597</name>
</gene>
<dbReference type="OrthoDB" id="10689234at2759"/>
<feature type="compositionally biased region" description="Polar residues" evidence="1">
    <location>
        <begin position="399"/>
        <end position="410"/>
    </location>
</feature>
<feature type="region of interest" description="Disordered" evidence="1">
    <location>
        <begin position="106"/>
        <end position="140"/>
    </location>
</feature>
<protein>
    <submittedName>
        <fullName evidence="3">Uncharacterized protein</fullName>
    </submittedName>
</protein>
<organism evidence="3 4">
    <name type="scientific">Wolfiporia cocos (strain MD-104)</name>
    <name type="common">Brown rot fungus</name>
    <dbReference type="NCBI Taxonomy" id="742152"/>
    <lineage>
        <taxon>Eukaryota</taxon>
        <taxon>Fungi</taxon>
        <taxon>Dikarya</taxon>
        <taxon>Basidiomycota</taxon>
        <taxon>Agaricomycotina</taxon>
        <taxon>Agaricomycetes</taxon>
        <taxon>Polyporales</taxon>
        <taxon>Phaeolaceae</taxon>
        <taxon>Wolfiporia</taxon>
    </lineage>
</organism>
<sequence length="572" mass="63089">MTGVSNQHAYPKTTVLVQVYKPGAVAKAGLPTYHYHWSAMTSASMNLRPVSEVFGIAVACIVGPVCLFMNVIFCSVRWMLPSFPQSRTFNANYYQIRPPRHLQIPPQHSSPCKVSTAPPEVDNVDNAGNTKPPDSVTKSTNDISKAKIQAKKHWAQAKEFLAEHLPFTNMRSGTVSGATTPALCHPSPPRFLPELSRVASAESMTESEYVAACRKDKDKSVGVAENPHTSLRKRPSTLSLRLPSMNNMFRTRSRQTPGGAERASSDPTSWAETFHARTPSLPAIPIRLPSLIRRKSEIMAPSSCHSSEDTLQATSGVDSVRTSEDMPRKAAPAASRPSVRRTFTAPPKRTGIMDTRHGDLNRKSTDSQPRNMRRRASSRPPQSRARTVDRVPPPVTEKMQPNSGPQSQRRCANCEARVADSPEPARITTTFVNPFKPKPRRTKTQSLDMSDSDSHRSRHRLGNLWKKVVSRLHPARRASVSSPPPSPRTMLRTQPYGPPYNARTPGDVQRTCSSRPNQRSSYYRPHAHSAALRWPSGSDADSEGPEYSGGRRTVRQQINSLGSSISDNSSAS</sequence>
<evidence type="ECO:0000313" key="3">
    <source>
        <dbReference type="EMBL" id="PCH34269.1"/>
    </source>
</evidence>
<feature type="compositionally biased region" description="Low complexity" evidence="1">
    <location>
        <begin position="329"/>
        <end position="341"/>
    </location>
</feature>
<evidence type="ECO:0000256" key="2">
    <source>
        <dbReference type="SAM" id="Phobius"/>
    </source>
</evidence>
<dbReference type="AlphaFoldDB" id="A0A2H3J687"/>